<dbReference type="GO" id="GO:0016887">
    <property type="term" value="F:ATP hydrolysis activity"/>
    <property type="evidence" value="ECO:0007669"/>
    <property type="project" value="InterPro"/>
</dbReference>
<keyword evidence="3 5" id="KW-0067">ATP-binding</keyword>
<dbReference type="RefSeq" id="WP_188368462.1">
    <property type="nucleotide sequence ID" value="NZ_BMDT01000014.1"/>
</dbReference>
<dbReference type="InterPro" id="IPR017871">
    <property type="entry name" value="ABC_transporter-like_CS"/>
</dbReference>
<dbReference type="GO" id="GO:0005524">
    <property type="term" value="F:ATP binding"/>
    <property type="evidence" value="ECO:0007669"/>
    <property type="project" value="UniProtKB-KW"/>
</dbReference>
<dbReference type="GO" id="GO:0022857">
    <property type="term" value="F:transmembrane transporter activity"/>
    <property type="evidence" value="ECO:0007669"/>
    <property type="project" value="TreeGrafter"/>
</dbReference>
<dbReference type="PANTHER" id="PTHR24220">
    <property type="entry name" value="IMPORT ATP-BINDING PROTEIN"/>
    <property type="match status" value="1"/>
</dbReference>
<dbReference type="Gene3D" id="3.40.50.300">
    <property type="entry name" value="P-loop containing nucleotide triphosphate hydrolases"/>
    <property type="match status" value="1"/>
</dbReference>
<proteinExistence type="predicted"/>
<reference evidence="5" key="2">
    <citation type="submission" date="2020-09" db="EMBL/GenBank/DDBJ databases">
        <authorList>
            <person name="Sun Q."/>
            <person name="Sedlacek I."/>
        </authorList>
    </citation>
    <scope>NUCLEOTIDE SEQUENCE</scope>
    <source>
        <strain evidence="5">CCM 8433</strain>
    </source>
</reference>
<accession>A0A917N5S8</accession>
<evidence type="ECO:0000259" key="4">
    <source>
        <dbReference type="PROSITE" id="PS50893"/>
    </source>
</evidence>
<reference evidence="5" key="1">
    <citation type="journal article" date="2014" name="Int. J. Syst. Evol. Microbiol.">
        <title>Complete genome sequence of Corynebacterium casei LMG S-19264T (=DSM 44701T), isolated from a smear-ripened cheese.</title>
        <authorList>
            <consortium name="US DOE Joint Genome Institute (JGI-PGF)"/>
            <person name="Walter F."/>
            <person name="Albersmeier A."/>
            <person name="Kalinowski J."/>
            <person name="Ruckert C."/>
        </authorList>
    </citation>
    <scope>NUCLEOTIDE SEQUENCE</scope>
    <source>
        <strain evidence="5">CCM 8433</strain>
    </source>
</reference>
<dbReference type="CDD" id="cd03255">
    <property type="entry name" value="ABC_MJ0796_LolCDE_FtsE"/>
    <property type="match status" value="1"/>
</dbReference>
<dbReference type="InterPro" id="IPR017911">
    <property type="entry name" value="MacB-like_ATP-bd"/>
</dbReference>
<dbReference type="InterPro" id="IPR015854">
    <property type="entry name" value="ABC_transpr_LolD-like"/>
</dbReference>
<keyword evidence="6" id="KW-1185">Reference proteome</keyword>
<gene>
    <name evidence="5" type="ORF">GCM10011482_22900</name>
</gene>
<dbReference type="InterPro" id="IPR003593">
    <property type="entry name" value="AAA+_ATPase"/>
</dbReference>
<dbReference type="InterPro" id="IPR003439">
    <property type="entry name" value="ABC_transporter-like_ATP-bd"/>
</dbReference>
<dbReference type="SMART" id="SM00382">
    <property type="entry name" value="AAA"/>
    <property type="match status" value="1"/>
</dbReference>
<evidence type="ECO:0000256" key="3">
    <source>
        <dbReference type="ARBA" id="ARBA00022840"/>
    </source>
</evidence>
<dbReference type="PROSITE" id="PS50893">
    <property type="entry name" value="ABC_TRANSPORTER_2"/>
    <property type="match status" value="1"/>
</dbReference>
<name>A0A917N5S8_9ENTE</name>
<evidence type="ECO:0000256" key="2">
    <source>
        <dbReference type="ARBA" id="ARBA00022741"/>
    </source>
</evidence>
<comment type="caution">
    <text evidence="5">The sequence shown here is derived from an EMBL/GenBank/DDBJ whole genome shotgun (WGS) entry which is preliminary data.</text>
</comment>
<dbReference type="InterPro" id="IPR027417">
    <property type="entry name" value="P-loop_NTPase"/>
</dbReference>
<evidence type="ECO:0000313" key="6">
    <source>
        <dbReference type="Proteomes" id="UP000622610"/>
    </source>
</evidence>
<evidence type="ECO:0000256" key="1">
    <source>
        <dbReference type="ARBA" id="ARBA00022448"/>
    </source>
</evidence>
<dbReference type="Pfam" id="PF00005">
    <property type="entry name" value="ABC_tran"/>
    <property type="match status" value="1"/>
</dbReference>
<organism evidence="5 6">
    <name type="scientific">Enterococcus alcedinis</name>
    <dbReference type="NCBI Taxonomy" id="1274384"/>
    <lineage>
        <taxon>Bacteria</taxon>
        <taxon>Bacillati</taxon>
        <taxon>Bacillota</taxon>
        <taxon>Bacilli</taxon>
        <taxon>Lactobacillales</taxon>
        <taxon>Enterococcaceae</taxon>
        <taxon>Enterococcus</taxon>
    </lineage>
</organism>
<sequence length="219" mass="25202">MLTLKNITKTYKDKKVFQNAKFEVEPGEIVLLTGKSGIGKSTLLDIISGIKKYDSGTYYYQGIEIFPQNDEKMSAFRNQAIGYILQDFALIEDYTVMENILLPTLYNNKMDKKMAEKKARELASRFDLIGLFGKKVKKLSGGQKQRVAIIRSLILDPQIILADEPTTNLDSENFEFIMEIFKELKESRKIVIIATHDYRIHEIADVVYQVENYKLVKDV</sequence>
<evidence type="ECO:0000313" key="5">
    <source>
        <dbReference type="EMBL" id="GGI66636.1"/>
    </source>
</evidence>
<dbReference type="GO" id="GO:0005886">
    <property type="term" value="C:plasma membrane"/>
    <property type="evidence" value="ECO:0007669"/>
    <property type="project" value="TreeGrafter"/>
</dbReference>
<dbReference type="SUPFAM" id="SSF52540">
    <property type="entry name" value="P-loop containing nucleoside triphosphate hydrolases"/>
    <property type="match status" value="1"/>
</dbReference>
<protein>
    <submittedName>
        <fullName evidence="5">ABC transporter ATP-binding protein</fullName>
    </submittedName>
</protein>
<keyword evidence="2" id="KW-0547">Nucleotide-binding</keyword>
<dbReference type="AlphaFoldDB" id="A0A917N5S8"/>
<keyword evidence="1" id="KW-0813">Transport</keyword>
<dbReference type="PROSITE" id="PS00211">
    <property type="entry name" value="ABC_TRANSPORTER_1"/>
    <property type="match status" value="1"/>
</dbReference>
<dbReference type="EMBL" id="BMDT01000014">
    <property type="protein sequence ID" value="GGI66636.1"/>
    <property type="molecule type" value="Genomic_DNA"/>
</dbReference>
<feature type="domain" description="ABC transporter" evidence="4">
    <location>
        <begin position="2"/>
        <end position="219"/>
    </location>
</feature>
<dbReference type="Proteomes" id="UP000622610">
    <property type="component" value="Unassembled WGS sequence"/>
</dbReference>